<dbReference type="InterPro" id="IPR016187">
    <property type="entry name" value="CTDL_fold"/>
</dbReference>
<protein>
    <submittedName>
        <fullName evidence="2">Sulphatase-modifying factor protein</fullName>
    </submittedName>
</protein>
<dbReference type="AlphaFoldDB" id="F0SIK2"/>
<dbReference type="GO" id="GO:0120147">
    <property type="term" value="F:formylglycine-generating oxidase activity"/>
    <property type="evidence" value="ECO:0007669"/>
    <property type="project" value="TreeGrafter"/>
</dbReference>
<dbReference type="InterPro" id="IPR005532">
    <property type="entry name" value="SUMF_dom"/>
</dbReference>
<dbReference type="SUPFAM" id="SSF56436">
    <property type="entry name" value="C-type lectin-like"/>
    <property type="match status" value="1"/>
</dbReference>
<dbReference type="STRING" id="756272.Plabr_2026"/>
<dbReference type="EMBL" id="CP002546">
    <property type="protein sequence ID" value="ADY59630.1"/>
    <property type="molecule type" value="Genomic_DNA"/>
</dbReference>
<evidence type="ECO:0000313" key="2">
    <source>
        <dbReference type="EMBL" id="ADY59630.1"/>
    </source>
</evidence>
<dbReference type="PANTHER" id="PTHR23150:SF19">
    <property type="entry name" value="FORMYLGLYCINE-GENERATING ENZYME"/>
    <property type="match status" value="1"/>
</dbReference>
<dbReference type="Gene3D" id="3.90.1580.10">
    <property type="entry name" value="paralog of FGE (formylglycine-generating enzyme)"/>
    <property type="match status" value="1"/>
</dbReference>
<name>F0SIK2_RUBBR</name>
<dbReference type="RefSeq" id="WP_013628355.1">
    <property type="nucleotide sequence ID" value="NC_015174.1"/>
</dbReference>
<dbReference type="InterPro" id="IPR042095">
    <property type="entry name" value="SUMF_sf"/>
</dbReference>
<reference evidence="3" key="1">
    <citation type="submission" date="2011-02" db="EMBL/GenBank/DDBJ databases">
        <title>The complete genome of Planctomyces brasiliensis DSM 5305.</title>
        <authorList>
            <person name="Lucas S."/>
            <person name="Copeland A."/>
            <person name="Lapidus A."/>
            <person name="Bruce D."/>
            <person name="Goodwin L."/>
            <person name="Pitluck S."/>
            <person name="Kyrpides N."/>
            <person name="Mavromatis K."/>
            <person name="Pagani I."/>
            <person name="Ivanova N."/>
            <person name="Ovchinnikova G."/>
            <person name="Lu M."/>
            <person name="Detter J.C."/>
            <person name="Han C."/>
            <person name="Land M."/>
            <person name="Hauser L."/>
            <person name="Markowitz V."/>
            <person name="Cheng J.-F."/>
            <person name="Hugenholtz P."/>
            <person name="Woyke T."/>
            <person name="Wu D."/>
            <person name="Tindall B."/>
            <person name="Pomrenke H.G."/>
            <person name="Brambilla E."/>
            <person name="Klenk H.-P."/>
            <person name="Eisen J.A."/>
        </authorList>
    </citation>
    <scope>NUCLEOTIDE SEQUENCE [LARGE SCALE GENOMIC DNA]</scope>
    <source>
        <strain evidence="3">ATCC 49424 / DSM 5305 / JCM 21570 / NBRC 103401 / IFAM 1448</strain>
    </source>
</reference>
<proteinExistence type="predicted"/>
<dbReference type="PANTHER" id="PTHR23150">
    <property type="entry name" value="SULFATASE MODIFYING FACTOR 1, 2"/>
    <property type="match status" value="1"/>
</dbReference>
<keyword evidence="3" id="KW-1185">Reference proteome</keyword>
<organism evidence="2 3">
    <name type="scientific">Rubinisphaera brasiliensis (strain ATCC 49424 / DSM 5305 / JCM 21570 / IAM 15109 / NBRC 103401 / IFAM 1448)</name>
    <name type="common">Planctomyces brasiliensis</name>
    <dbReference type="NCBI Taxonomy" id="756272"/>
    <lineage>
        <taxon>Bacteria</taxon>
        <taxon>Pseudomonadati</taxon>
        <taxon>Planctomycetota</taxon>
        <taxon>Planctomycetia</taxon>
        <taxon>Planctomycetales</taxon>
        <taxon>Planctomycetaceae</taxon>
        <taxon>Rubinisphaera</taxon>
    </lineage>
</organism>
<feature type="domain" description="Sulfatase-modifying factor enzyme-like" evidence="1">
    <location>
        <begin position="9"/>
        <end position="242"/>
    </location>
</feature>
<dbReference type="Pfam" id="PF03781">
    <property type="entry name" value="FGE-sulfatase"/>
    <property type="match status" value="1"/>
</dbReference>
<evidence type="ECO:0000313" key="3">
    <source>
        <dbReference type="Proteomes" id="UP000006860"/>
    </source>
</evidence>
<dbReference type="eggNOG" id="COG1262">
    <property type="taxonomic scope" value="Bacteria"/>
</dbReference>
<accession>F0SIK2</accession>
<dbReference type="HOGENOM" id="CLU_012431_0_2_0"/>
<dbReference type="Proteomes" id="UP000006860">
    <property type="component" value="Chromosome"/>
</dbReference>
<evidence type="ECO:0000259" key="1">
    <source>
        <dbReference type="Pfam" id="PF03781"/>
    </source>
</evidence>
<gene>
    <name evidence="2" type="ordered locus">Plabr_2026</name>
</gene>
<dbReference type="KEGG" id="pbs:Plabr_2026"/>
<sequence>MKANSIGMEFVEIPAGEFMMGAPQEDRQAEPDEKPAHRVVLTQNYWLGRFEVTQAQYETVMGENPSNFGPNGREADAVRGLNYEQLPVEFVNWFEASEFCEKLSALPEEQKAGRSYRLPTEAEWEYACRAGTTTRFSFGDTVDPQHANYKGDVGHTLPVGSYPPNPFGLHDMHGNVLEWCADWHSDDYYKNSPVEDPTGPEISQHDVRVLRGGGYLFKAASSAFRDRISPYLRGSSHGFRVVMEQKEAQSQEKPSE</sequence>
<dbReference type="InterPro" id="IPR051043">
    <property type="entry name" value="Sulfatase_Mod_Factor_Kinase"/>
</dbReference>